<evidence type="ECO:0000259" key="12">
    <source>
        <dbReference type="Pfam" id="PF02366"/>
    </source>
</evidence>
<evidence type="ECO:0000256" key="4">
    <source>
        <dbReference type="ARBA" id="ARBA00022676"/>
    </source>
</evidence>
<comment type="function">
    <text evidence="10">Protein O-mannosyltransferase that catalyzes the transfer of a single mannose residue from a polyprenol phospho-mannosyl lipidic donor to the hydroxyl group of selected serine and threonine residues in acceptor proteins.</text>
</comment>
<feature type="transmembrane region" description="Helical" evidence="10">
    <location>
        <begin position="160"/>
        <end position="176"/>
    </location>
</feature>
<evidence type="ECO:0000256" key="7">
    <source>
        <dbReference type="ARBA" id="ARBA00022989"/>
    </source>
</evidence>
<evidence type="ECO:0000313" key="15">
    <source>
        <dbReference type="Proteomes" id="UP001555826"/>
    </source>
</evidence>
<evidence type="ECO:0000256" key="1">
    <source>
        <dbReference type="ARBA" id="ARBA00004127"/>
    </source>
</evidence>
<evidence type="ECO:0000256" key="6">
    <source>
        <dbReference type="ARBA" id="ARBA00022692"/>
    </source>
</evidence>
<comment type="subcellular location">
    <subcellularLocation>
        <location evidence="10">Cell membrane</location>
    </subcellularLocation>
    <subcellularLocation>
        <location evidence="1">Endomembrane system</location>
        <topology evidence="1">Multi-pass membrane protein</topology>
    </subcellularLocation>
</comment>
<feature type="domain" description="ArnT-like N-terminal" evidence="12">
    <location>
        <begin position="46"/>
        <end position="206"/>
    </location>
</feature>
<feature type="transmembrane region" description="Helical" evidence="10">
    <location>
        <begin position="432"/>
        <end position="448"/>
    </location>
</feature>
<keyword evidence="4 10" id="KW-0328">Glycosyltransferase</keyword>
<dbReference type="Pfam" id="PF16192">
    <property type="entry name" value="PMT_4TMC"/>
    <property type="match status" value="1"/>
</dbReference>
<evidence type="ECO:0000256" key="2">
    <source>
        <dbReference type="ARBA" id="ARBA00004922"/>
    </source>
</evidence>
<keyword evidence="8 10" id="KW-0472">Membrane</keyword>
<evidence type="ECO:0000256" key="11">
    <source>
        <dbReference type="SAM" id="MobiDB-lite"/>
    </source>
</evidence>
<name>A0ABV3P9P3_9ACTN</name>
<keyword evidence="6 10" id="KW-0812">Transmembrane</keyword>
<comment type="similarity">
    <text evidence="3 10">Belongs to the glycosyltransferase 39 family.</text>
</comment>
<evidence type="ECO:0000259" key="13">
    <source>
        <dbReference type="Pfam" id="PF16192"/>
    </source>
</evidence>
<evidence type="ECO:0000313" key="14">
    <source>
        <dbReference type="EMBL" id="MEW9265902.1"/>
    </source>
</evidence>
<feature type="transmembrane region" description="Helical" evidence="10">
    <location>
        <begin position="188"/>
        <end position="206"/>
    </location>
</feature>
<feature type="transmembrane region" description="Helical" evidence="10">
    <location>
        <begin position="291"/>
        <end position="312"/>
    </location>
</feature>
<keyword evidence="15" id="KW-1185">Reference proteome</keyword>
<feature type="region of interest" description="Disordered" evidence="11">
    <location>
        <begin position="1"/>
        <end position="26"/>
    </location>
</feature>
<evidence type="ECO:0000256" key="5">
    <source>
        <dbReference type="ARBA" id="ARBA00022679"/>
    </source>
</evidence>
<dbReference type="PANTHER" id="PTHR10050:SF46">
    <property type="entry name" value="PROTEIN O-MANNOSYL-TRANSFERASE 2"/>
    <property type="match status" value="1"/>
</dbReference>
<gene>
    <name evidence="14" type="ORF">AB1207_14180</name>
</gene>
<feature type="domain" description="Protein O-mannosyl-transferase C-terminal four TM" evidence="13">
    <location>
        <begin position="340"/>
        <end position="543"/>
    </location>
</feature>
<dbReference type="InterPro" id="IPR003342">
    <property type="entry name" value="ArnT-like_N"/>
</dbReference>
<dbReference type="InterPro" id="IPR027005">
    <property type="entry name" value="PMT-like"/>
</dbReference>
<feature type="transmembrane region" description="Helical" evidence="10">
    <location>
        <begin position="501"/>
        <end position="524"/>
    </location>
</feature>
<comment type="pathway">
    <text evidence="2 10">Protein modification; protein glycosylation.</text>
</comment>
<comment type="caution">
    <text evidence="14">The sequence shown here is derived from an EMBL/GenBank/DDBJ whole genome shotgun (WGS) entry which is preliminary data.</text>
</comment>
<dbReference type="PANTHER" id="PTHR10050">
    <property type="entry name" value="DOLICHYL-PHOSPHATE-MANNOSE--PROTEIN MANNOSYLTRANSFERASE"/>
    <property type="match status" value="1"/>
</dbReference>
<evidence type="ECO:0000256" key="3">
    <source>
        <dbReference type="ARBA" id="ARBA00007222"/>
    </source>
</evidence>
<dbReference type="EMBL" id="JBFNQN010000009">
    <property type="protein sequence ID" value="MEW9265902.1"/>
    <property type="molecule type" value="Genomic_DNA"/>
</dbReference>
<evidence type="ECO:0000256" key="8">
    <source>
        <dbReference type="ARBA" id="ARBA00023136"/>
    </source>
</evidence>
<evidence type="ECO:0000256" key="9">
    <source>
        <dbReference type="ARBA" id="ARBA00093617"/>
    </source>
</evidence>
<keyword evidence="7 10" id="KW-1133">Transmembrane helix</keyword>
<feature type="transmembrane region" description="Helical" evidence="10">
    <location>
        <begin position="407"/>
        <end position="425"/>
    </location>
</feature>
<organism evidence="14 15">
    <name type="scientific">Kineococcus endophyticus</name>
    <dbReference type="NCBI Taxonomy" id="1181883"/>
    <lineage>
        <taxon>Bacteria</taxon>
        <taxon>Bacillati</taxon>
        <taxon>Actinomycetota</taxon>
        <taxon>Actinomycetes</taxon>
        <taxon>Kineosporiales</taxon>
        <taxon>Kineosporiaceae</taxon>
        <taxon>Kineococcus</taxon>
    </lineage>
</organism>
<evidence type="ECO:0000256" key="10">
    <source>
        <dbReference type="RuleBase" id="RU367007"/>
    </source>
</evidence>
<dbReference type="RefSeq" id="WP_367639031.1">
    <property type="nucleotide sequence ID" value="NZ_JBFNQN010000009.1"/>
</dbReference>
<accession>A0ABV3P9P3</accession>
<proteinExistence type="inferred from homology"/>
<dbReference type="Proteomes" id="UP001555826">
    <property type="component" value="Unassembled WGS sequence"/>
</dbReference>
<keyword evidence="10" id="KW-1003">Cell membrane</keyword>
<dbReference type="EC" id="2.4.1.-" evidence="10"/>
<sequence length="544" mass="60119">MSAGAVAGSSRHQRRSQEPLAEKLLGGPSEIDGESWKRAWLPLLAVTAVAGFLRFFQLGRPHQLVFDETYYVKQAYSLLKYGVELRNDGSIAKPDELFTAGTPDVFGTTGDFVVHPPVGKWMIAVGEWIFGIDSSFGWRFSAALVGTLSILLIGRIARRLFRSTLLGVTAAVLLTFEGEHFVESRTSLLDIFLMWWVLVAFALLLVDRDHARERLARAVAEHGADGLGPRIGFRGYRLAAGVSLGLACGVKWSGIYVLAVFGLMTVLWDAGARRAVGVRPWFAAAVWRDGLGAFLVLVPVAVLTYLAGWIGWFRSDLGWDRDWGATHPSRGIGAVVPDALRSLWHYHQQAYTFHVGLDSPHPYSANPWSWLVQGRPTSFFYESKANGVEGCTVDNCSKAITSLGTPVLWWVGLVALAVLLFRWAFARDWRAGAILAGYAGAYLPWFQYQHRTIFTFYAVVFVPFVVLAVVYLLGLVLGPDPSTAVLRKGVSVESALLRRRVGAAVAGTVVVLCVACFAFFWPVYTAQVIPYESWARRMWLPSWI</sequence>
<feature type="transmembrane region" description="Helical" evidence="10">
    <location>
        <begin position="136"/>
        <end position="154"/>
    </location>
</feature>
<keyword evidence="5 10" id="KW-0808">Transferase</keyword>
<protein>
    <recommendedName>
        <fullName evidence="9 10">Polyprenol-phosphate-mannose--protein mannosyltransferase</fullName>
        <ecNumber evidence="10">2.4.1.-</ecNumber>
    </recommendedName>
</protein>
<feature type="transmembrane region" description="Helical" evidence="10">
    <location>
        <begin position="454"/>
        <end position="478"/>
    </location>
</feature>
<reference evidence="14 15" key="1">
    <citation type="submission" date="2024-07" db="EMBL/GenBank/DDBJ databases">
        <authorList>
            <person name="Thanompreechachai J."/>
            <person name="Duangmal K."/>
        </authorList>
    </citation>
    <scope>NUCLEOTIDE SEQUENCE [LARGE SCALE GENOMIC DNA]</scope>
    <source>
        <strain evidence="14 15">KCTC 19886</strain>
    </source>
</reference>
<dbReference type="Pfam" id="PF02366">
    <property type="entry name" value="PMT"/>
    <property type="match status" value="1"/>
</dbReference>
<dbReference type="InterPro" id="IPR032421">
    <property type="entry name" value="PMT_4TMC"/>
</dbReference>